<evidence type="ECO:0000256" key="5">
    <source>
        <dbReference type="SAM" id="MobiDB-lite"/>
    </source>
</evidence>
<reference evidence="7 8" key="1">
    <citation type="journal article" date="2024" name="J Genomics">
        <title>Draft genome sequencing and assembly of Favolaschia claudopus CIRM-BRFM 2984 isolated from oak limbs.</title>
        <authorList>
            <person name="Navarro D."/>
            <person name="Drula E."/>
            <person name="Chaduli D."/>
            <person name="Cazenave R."/>
            <person name="Ahrendt S."/>
            <person name="Wang J."/>
            <person name="Lipzen A."/>
            <person name="Daum C."/>
            <person name="Barry K."/>
            <person name="Grigoriev I.V."/>
            <person name="Favel A."/>
            <person name="Rosso M.N."/>
            <person name="Martin F."/>
        </authorList>
    </citation>
    <scope>NUCLEOTIDE SEQUENCE [LARGE SCALE GENOMIC DNA]</scope>
    <source>
        <strain evidence="7 8">CIRM-BRFM 2984</strain>
    </source>
</reference>
<feature type="region of interest" description="Disordered" evidence="5">
    <location>
        <begin position="276"/>
        <end position="299"/>
    </location>
</feature>
<keyword evidence="2 4" id="KW-0863">Zinc-finger</keyword>
<dbReference type="Proteomes" id="UP001362999">
    <property type="component" value="Unassembled WGS sequence"/>
</dbReference>
<dbReference type="EMBL" id="JAWWNJ010000016">
    <property type="protein sequence ID" value="KAK7039397.1"/>
    <property type="molecule type" value="Genomic_DNA"/>
</dbReference>
<proteinExistence type="predicted"/>
<accession>A0AAW0CK61</accession>
<name>A0AAW0CK61_9AGAR</name>
<dbReference type="PROSITE" id="PS00518">
    <property type="entry name" value="ZF_RING_1"/>
    <property type="match status" value="1"/>
</dbReference>
<keyword evidence="3" id="KW-0862">Zinc</keyword>
<feature type="compositionally biased region" description="Low complexity" evidence="5">
    <location>
        <begin position="101"/>
        <end position="112"/>
    </location>
</feature>
<feature type="region of interest" description="Disordered" evidence="5">
    <location>
        <begin position="101"/>
        <end position="121"/>
    </location>
</feature>
<dbReference type="InterPro" id="IPR013083">
    <property type="entry name" value="Znf_RING/FYVE/PHD"/>
</dbReference>
<dbReference type="SMART" id="SM00184">
    <property type="entry name" value="RING"/>
    <property type="match status" value="1"/>
</dbReference>
<evidence type="ECO:0000313" key="7">
    <source>
        <dbReference type="EMBL" id="KAK7039397.1"/>
    </source>
</evidence>
<keyword evidence="1" id="KW-0479">Metal-binding</keyword>
<dbReference type="InterPro" id="IPR027370">
    <property type="entry name" value="Znf-RING_euk"/>
</dbReference>
<dbReference type="InterPro" id="IPR001841">
    <property type="entry name" value="Znf_RING"/>
</dbReference>
<evidence type="ECO:0000256" key="2">
    <source>
        <dbReference type="ARBA" id="ARBA00022771"/>
    </source>
</evidence>
<dbReference type="GO" id="GO:0008270">
    <property type="term" value="F:zinc ion binding"/>
    <property type="evidence" value="ECO:0007669"/>
    <property type="project" value="UniProtKB-KW"/>
</dbReference>
<dbReference type="PROSITE" id="PS50089">
    <property type="entry name" value="ZF_RING_2"/>
    <property type="match status" value="1"/>
</dbReference>
<dbReference type="AlphaFoldDB" id="A0AAW0CK61"/>
<protein>
    <recommendedName>
        <fullName evidence="6">RING-type domain-containing protein</fullName>
    </recommendedName>
</protein>
<evidence type="ECO:0000256" key="4">
    <source>
        <dbReference type="PROSITE-ProRule" id="PRU00175"/>
    </source>
</evidence>
<dbReference type="Gene3D" id="3.30.40.10">
    <property type="entry name" value="Zinc/RING finger domain, C3HC4 (zinc finger)"/>
    <property type="match status" value="1"/>
</dbReference>
<evidence type="ECO:0000313" key="8">
    <source>
        <dbReference type="Proteomes" id="UP001362999"/>
    </source>
</evidence>
<evidence type="ECO:0000256" key="1">
    <source>
        <dbReference type="ARBA" id="ARBA00022723"/>
    </source>
</evidence>
<organism evidence="7 8">
    <name type="scientific">Favolaschia claudopus</name>
    <dbReference type="NCBI Taxonomy" id="2862362"/>
    <lineage>
        <taxon>Eukaryota</taxon>
        <taxon>Fungi</taxon>
        <taxon>Dikarya</taxon>
        <taxon>Basidiomycota</taxon>
        <taxon>Agaricomycotina</taxon>
        <taxon>Agaricomycetes</taxon>
        <taxon>Agaricomycetidae</taxon>
        <taxon>Agaricales</taxon>
        <taxon>Marasmiineae</taxon>
        <taxon>Mycenaceae</taxon>
        <taxon>Favolaschia</taxon>
    </lineage>
</organism>
<feature type="compositionally biased region" description="Low complexity" evidence="5">
    <location>
        <begin position="276"/>
        <end position="293"/>
    </location>
</feature>
<evidence type="ECO:0000256" key="3">
    <source>
        <dbReference type="ARBA" id="ARBA00022833"/>
    </source>
</evidence>
<sequence>MSLATMSTDTASTCRICSSPYVSPVSLPCGHIFCRECIRKSFSVSDPAKPCQLQQNCAICRAPYSALIVNPELVPVHLRPHILPQIRRVFLNEINPPPASASVSASTSSSTSNQPTLVPTPSPQAANLACAQAEINALQTQCAMWRKRAETHAMGNSTLLAFTRAAKDCAIRLRAERDAERSKCVILKRKLAELLAGVDPDEESPFSKRPCLGAVAKTAGACLPVFLMQCKRTAAFLDAKESLLGPPISRRCAKTELPARRNPDPCLAFAASLAAASPPSDESSSSPSPTLVSSEEEGC</sequence>
<dbReference type="InterPro" id="IPR017907">
    <property type="entry name" value="Znf_RING_CS"/>
</dbReference>
<feature type="domain" description="RING-type" evidence="6">
    <location>
        <begin position="14"/>
        <end position="61"/>
    </location>
</feature>
<dbReference type="SUPFAM" id="SSF57850">
    <property type="entry name" value="RING/U-box"/>
    <property type="match status" value="1"/>
</dbReference>
<dbReference type="Pfam" id="PF13445">
    <property type="entry name" value="zf-RING_UBOX"/>
    <property type="match status" value="1"/>
</dbReference>
<keyword evidence="8" id="KW-1185">Reference proteome</keyword>
<comment type="caution">
    <text evidence="7">The sequence shown here is derived from an EMBL/GenBank/DDBJ whole genome shotgun (WGS) entry which is preliminary data.</text>
</comment>
<gene>
    <name evidence="7" type="ORF">R3P38DRAFT_2899297</name>
</gene>
<evidence type="ECO:0000259" key="6">
    <source>
        <dbReference type="PROSITE" id="PS50089"/>
    </source>
</evidence>